<dbReference type="Proteomes" id="UP000265520">
    <property type="component" value="Unassembled WGS sequence"/>
</dbReference>
<dbReference type="Gene3D" id="3.30.200.20">
    <property type="entry name" value="Phosphorylase Kinase, domain 1"/>
    <property type="match status" value="1"/>
</dbReference>
<keyword evidence="6" id="KW-0472">Membrane</keyword>
<organism evidence="7 8">
    <name type="scientific">Trifolium medium</name>
    <dbReference type="NCBI Taxonomy" id="97028"/>
    <lineage>
        <taxon>Eukaryota</taxon>
        <taxon>Viridiplantae</taxon>
        <taxon>Streptophyta</taxon>
        <taxon>Embryophyta</taxon>
        <taxon>Tracheophyta</taxon>
        <taxon>Spermatophyta</taxon>
        <taxon>Magnoliopsida</taxon>
        <taxon>eudicotyledons</taxon>
        <taxon>Gunneridae</taxon>
        <taxon>Pentapetalae</taxon>
        <taxon>rosids</taxon>
        <taxon>fabids</taxon>
        <taxon>Fabales</taxon>
        <taxon>Fabaceae</taxon>
        <taxon>Papilionoideae</taxon>
        <taxon>50 kb inversion clade</taxon>
        <taxon>NPAAA clade</taxon>
        <taxon>Hologalegina</taxon>
        <taxon>IRL clade</taxon>
        <taxon>Trifolieae</taxon>
        <taxon>Trifolium</taxon>
    </lineage>
</organism>
<dbReference type="AlphaFoldDB" id="A0A392Q8A1"/>
<sequence length="93" mass="10334">HKKNKRNSKHAGTIAGIIAFLIGITLIVMATSAYRKKLGCLQKLFHKEKEDGDSATIFDFSIIASATNHFSNRNKIGEGGFGPVYMVKYWFPS</sequence>
<evidence type="ECO:0000256" key="2">
    <source>
        <dbReference type="ARBA" id="ARBA00022679"/>
    </source>
</evidence>
<accession>A0A392Q8A1</accession>
<dbReference type="PANTHER" id="PTHR27002:SF1090">
    <property type="entry name" value="S-LOCUS LECTIN KINASE FAMILY PROTEIN"/>
    <property type="match status" value="1"/>
</dbReference>
<keyword evidence="5" id="KW-0067">ATP-binding</keyword>
<keyword evidence="8" id="KW-1185">Reference proteome</keyword>
<evidence type="ECO:0000256" key="6">
    <source>
        <dbReference type="SAM" id="Phobius"/>
    </source>
</evidence>
<dbReference type="GO" id="GO:0004674">
    <property type="term" value="F:protein serine/threonine kinase activity"/>
    <property type="evidence" value="ECO:0007669"/>
    <property type="project" value="UniProtKB-KW"/>
</dbReference>
<evidence type="ECO:0000256" key="5">
    <source>
        <dbReference type="ARBA" id="ARBA00022840"/>
    </source>
</evidence>
<evidence type="ECO:0000256" key="1">
    <source>
        <dbReference type="ARBA" id="ARBA00022527"/>
    </source>
</evidence>
<keyword evidence="3" id="KW-0547">Nucleotide-binding</keyword>
<comment type="caution">
    <text evidence="7">The sequence shown here is derived from an EMBL/GenBank/DDBJ whole genome shotgun (WGS) entry which is preliminary data.</text>
</comment>
<dbReference type="SUPFAM" id="SSF56112">
    <property type="entry name" value="Protein kinase-like (PK-like)"/>
    <property type="match status" value="1"/>
</dbReference>
<protein>
    <submittedName>
        <fullName evidence="7">Serine/threonine protein kinase</fullName>
    </submittedName>
</protein>
<dbReference type="GO" id="GO:0005886">
    <property type="term" value="C:plasma membrane"/>
    <property type="evidence" value="ECO:0007669"/>
    <property type="project" value="TreeGrafter"/>
</dbReference>
<keyword evidence="6" id="KW-0812">Transmembrane</keyword>
<reference evidence="7 8" key="1">
    <citation type="journal article" date="2018" name="Front. Plant Sci.">
        <title>Red Clover (Trifolium pratense) and Zigzag Clover (T. medium) - A Picture of Genomic Similarities and Differences.</title>
        <authorList>
            <person name="Dluhosova J."/>
            <person name="Istvanek J."/>
            <person name="Nedelnik J."/>
            <person name="Repkova J."/>
        </authorList>
    </citation>
    <scope>NUCLEOTIDE SEQUENCE [LARGE SCALE GENOMIC DNA]</scope>
    <source>
        <strain evidence="8">cv. 10/8</strain>
        <tissue evidence="7">Leaf</tissue>
    </source>
</reference>
<feature type="transmembrane region" description="Helical" evidence="6">
    <location>
        <begin position="12"/>
        <end position="34"/>
    </location>
</feature>
<dbReference type="EMBL" id="LXQA010120793">
    <property type="protein sequence ID" value="MCI20623.1"/>
    <property type="molecule type" value="Genomic_DNA"/>
</dbReference>
<evidence type="ECO:0000313" key="7">
    <source>
        <dbReference type="EMBL" id="MCI20623.1"/>
    </source>
</evidence>
<keyword evidence="2" id="KW-0808">Transferase</keyword>
<name>A0A392Q8A1_9FABA</name>
<keyword evidence="1 7" id="KW-0723">Serine/threonine-protein kinase</keyword>
<dbReference type="GO" id="GO:0005524">
    <property type="term" value="F:ATP binding"/>
    <property type="evidence" value="ECO:0007669"/>
    <property type="project" value="UniProtKB-KW"/>
</dbReference>
<keyword evidence="6" id="KW-1133">Transmembrane helix</keyword>
<proteinExistence type="predicted"/>
<dbReference type="InterPro" id="IPR011009">
    <property type="entry name" value="Kinase-like_dom_sf"/>
</dbReference>
<evidence type="ECO:0000313" key="8">
    <source>
        <dbReference type="Proteomes" id="UP000265520"/>
    </source>
</evidence>
<feature type="non-terminal residue" evidence="7">
    <location>
        <position position="1"/>
    </location>
</feature>
<evidence type="ECO:0000256" key="4">
    <source>
        <dbReference type="ARBA" id="ARBA00022777"/>
    </source>
</evidence>
<keyword evidence="4 7" id="KW-0418">Kinase</keyword>
<evidence type="ECO:0000256" key="3">
    <source>
        <dbReference type="ARBA" id="ARBA00022741"/>
    </source>
</evidence>
<dbReference type="PANTHER" id="PTHR27002">
    <property type="entry name" value="RECEPTOR-LIKE SERINE/THREONINE-PROTEIN KINASE SD1-8"/>
    <property type="match status" value="1"/>
</dbReference>